<gene>
    <name evidence="1" type="ORF">S01H1_13040</name>
</gene>
<organism evidence="1">
    <name type="scientific">marine sediment metagenome</name>
    <dbReference type="NCBI Taxonomy" id="412755"/>
    <lineage>
        <taxon>unclassified sequences</taxon>
        <taxon>metagenomes</taxon>
        <taxon>ecological metagenomes</taxon>
    </lineage>
</organism>
<dbReference type="InterPro" id="IPR038071">
    <property type="entry name" value="UROD/MetE-like_sf"/>
</dbReference>
<accession>X0S9U2</accession>
<dbReference type="Gene3D" id="3.20.20.210">
    <property type="match status" value="1"/>
</dbReference>
<dbReference type="EMBL" id="BARS01006721">
    <property type="protein sequence ID" value="GAF72697.1"/>
    <property type="molecule type" value="Genomic_DNA"/>
</dbReference>
<evidence type="ECO:0000313" key="1">
    <source>
        <dbReference type="EMBL" id="GAF72697.1"/>
    </source>
</evidence>
<proteinExistence type="predicted"/>
<dbReference type="AlphaFoldDB" id="X0S9U2"/>
<name>X0S9U2_9ZZZZ</name>
<comment type="caution">
    <text evidence="1">The sequence shown here is derived from an EMBL/GenBank/DDBJ whole genome shotgun (WGS) entry which is preliminary data.</text>
</comment>
<protein>
    <submittedName>
        <fullName evidence="1">Uncharacterized protein</fullName>
    </submittedName>
</protein>
<sequence>MAHGTKINRFRAGSGNKSGCFSDALIVKDEKMNSRERLEKTLNRQPVDRVCVDFGATHVTGISASTLSKVRKALLGEEDYRVKVHEPFQMLGQIDEKLMEALGIDVVGVMPPKTMFGFECKDWKEFTIFDGTEVLVPGNFNVKDDGRGG</sequence>
<feature type="non-terminal residue" evidence="1">
    <location>
        <position position="149"/>
    </location>
</feature>
<reference evidence="1" key="1">
    <citation type="journal article" date="2014" name="Front. Microbiol.">
        <title>High frequency of phylogenetically diverse reductive dehalogenase-homologous genes in deep subseafloor sedimentary metagenomes.</title>
        <authorList>
            <person name="Kawai M."/>
            <person name="Futagami T."/>
            <person name="Toyoda A."/>
            <person name="Takaki Y."/>
            <person name="Nishi S."/>
            <person name="Hori S."/>
            <person name="Arai W."/>
            <person name="Tsubouchi T."/>
            <person name="Morono Y."/>
            <person name="Uchiyama I."/>
            <person name="Ito T."/>
            <person name="Fujiyama A."/>
            <person name="Inagaki F."/>
            <person name="Takami H."/>
        </authorList>
    </citation>
    <scope>NUCLEOTIDE SEQUENCE</scope>
    <source>
        <strain evidence="1">Expedition CK06-06</strain>
    </source>
</reference>